<proteinExistence type="predicted"/>
<reference evidence="2 3" key="1">
    <citation type="journal article" date="2013" name="Genome Announc.">
        <title>Complete genome sequence of Simiduia agarivorans SA1(T), a marine bacterium able to degrade a variety of polysaccharides.</title>
        <authorList>
            <person name="Lin S.Y."/>
            <person name="Shieh W.Y."/>
            <person name="Chen J.S."/>
            <person name="Tang S.L."/>
        </authorList>
    </citation>
    <scope>NUCLEOTIDE SEQUENCE [LARGE SCALE GENOMIC DNA]</scope>
    <source>
        <strain evidence="3">DSM 21679 / JCM 13881 / BCRC 17597 / SA1</strain>
    </source>
</reference>
<dbReference type="PANTHER" id="PTHR35894:SF1">
    <property type="entry name" value="PHOSPHORIBULOKINASE _ URIDINE KINASE FAMILY"/>
    <property type="match status" value="1"/>
</dbReference>
<dbReference type="SUPFAM" id="SSF52540">
    <property type="entry name" value="P-loop containing nucleoside triphosphate hydrolases"/>
    <property type="match status" value="1"/>
</dbReference>
<dbReference type="GO" id="GO:0016887">
    <property type="term" value="F:ATP hydrolysis activity"/>
    <property type="evidence" value="ECO:0007669"/>
    <property type="project" value="InterPro"/>
</dbReference>
<dbReference type="InterPro" id="IPR002477">
    <property type="entry name" value="Peptidoglycan-bd-like"/>
</dbReference>
<feature type="domain" description="AAA+ ATPase" evidence="1">
    <location>
        <begin position="42"/>
        <end position="196"/>
    </location>
</feature>
<gene>
    <name evidence="2" type="ordered locus">M5M_11215</name>
</gene>
<dbReference type="PANTHER" id="PTHR35894">
    <property type="entry name" value="GENERAL SECRETION PATHWAY PROTEIN A-RELATED"/>
    <property type="match status" value="1"/>
</dbReference>
<dbReference type="eggNOG" id="COG3267">
    <property type="taxonomic scope" value="Bacteria"/>
</dbReference>
<dbReference type="SMART" id="SM00382">
    <property type="entry name" value="AAA"/>
    <property type="match status" value="1"/>
</dbReference>
<evidence type="ECO:0000313" key="2">
    <source>
        <dbReference type="EMBL" id="AFU99420.1"/>
    </source>
</evidence>
<dbReference type="AlphaFoldDB" id="K4KMF9"/>
<dbReference type="SUPFAM" id="SSF47090">
    <property type="entry name" value="PGBD-like"/>
    <property type="match status" value="1"/>
</dbReference>
<sequence>MYADYFGLKDTPFSIAPNPKYLFMSAKHREALGHLLYGVTVEGGFVMLTGEVGTGKTTICRSLLEQMPENTDVAFVLNPLQNAKEMLQSICDELHVAFDKDDANIRSLSNALYKFLLANHGRGRNTVLLIDEAQNLDAKVLELIRLLTNLETNTKKLLQIIFIGQPELRELLSKPELRQLAQRITARYHIEPLTQSETKDYIRHRLQVAGLPASQELFSPGLVKSIHQHAQGIPRVINILCDRLLLGAYAENKSQADKHTLKKALREVAGETPGLRIPQWLPWSVAGVFALLATSLWLWPEPESPVPVVEQIKPEVKVSAPVFFDRETSALNSLLNLMGLATFAGPLPCETLSLNGWRCGAEQVKNWQELMDINRPAVLTLSQQGQQRYVALLALDGNEAILQTAEKTERVPLMALGNMWNGQFTYLWQSPKDFDKPMAKGERSALVRIIAAQFATLDQQTTPLATLEYNDRLAQRVKLFQAAHGLEADGIVGIKTLLKLNEAVGNAITLSGPQSLQHRLNSDVLSSDSQEVH</sequence>
<dbReference type="STRING" id="1117647.M5M_11215"/>
<dbReference type="KEGG" id="saga:M5M_11215"/>
<accession>K4KMF9</accession>
<dbReference type="InterPro" id="IPR003593">
    <property type="entry name" value="AAA+_ATPase"/>
</dbReference>
<dbReference type="HOGENOM" id="CLU_024125_2_1_6"/>
<dbReference type="InterPro" id="IPR027417">
    <property type="entry name" value="P-loop_NTPase"/>
</dbReference>
<keyword evidence="3" id="KW-1185">Reference proteome</keyword>
<evidence type="ECO:0000313" key="3">
    <source>
        <dbReference type="Proteomes" id="UP000000466"/>
    </source>
</evidence>
<name>K4KMF9_SIMAS</name>
<organism evidence="2 3">
    <name type="scientific">Simiduia agarivorans (strain DSM 21679 / JCM 13881 / BCRC 17597 / SA1)</name>
    <dbReference type="NCBI Taxonomy" id="1117647"/>
    <lineage>
        <taxon>Bacteria</taxon>
        <taxon>Pseudomonadati</taxon>
        <taxon>Pseudomonadota</taxon>
        <taxon>Gammaproteobacteria</taxon>
        <taxon>Cellvibrionales</taxon>
        <taxon>Cellvibrionaceae</taxon>
        <taxon>Simiduia</taxon>
    </lineage>
</organism>
<evidence type="ECO:0000259" key="1">
    <source>
        <dbReference type="SMART" id="SM00382"/>
    </source>
</evidence>
<dbReference type="InterPro" id="IPR052026">
    <property type="entry name" value="ExeA_AAA_ATPase_DNA-bind"/>
</dbReference>
<dbReference type="eggNOG" id="COG3409">
    <property type="taxonomic scope" value="Bacteria"/>
</dbReference>
<dbReference type="OrthoDB" id="9780149at2"/>
<dbReference type="Pfam" id="PF13401">
    <property type="entry name" value="AAA_22"/>
    <property type="match status" value="1"/>
</dbReference>
<dbReference type="RefSeq" id="WP_015047584.1">
    <property type="nucleotide sequence ID" value="NC_018868.3"/>
</dbReference>
<dbReference type="EMBL" id="CP003746">
    <property type="protein sequence ID" value="AFU99420.1"/>
    <property type="molecule type" value="Genomic_DNA"/>
</dbReference>
<dbReference type="Gene3D" id="1.10.101.10">
    <property type="entry name" value="PGBD-like superfamily/PGBD"/>
    <property type="match status" value="1"/>
</dbReference>
<dbReference type="InterPro" id="IPR049945">
    <property type="entry name" value="AAA_22"/>
</dbReference>
<dbReference type="Proteomes" id="UP000000466">
    <property type="component" value="Chromosome"/>
</dbReference>
<dbReference type="Gene3D" id="3.90.70.10">
    <property type="entry name" value="Cysteine proteinases"/>
    <property type="match status" value="1"/>
</dbReference>
<protein>
    <submittedName>
        <fullName evidence="2">Peptidoglycan binding domain containing protein</fullName>
    </submittedName>
</protein>
<dbReference type="Gene3D" id="3.40.50.300">
    <property type="entry name" value="P-loop containing nucleotide triphosphate hydrolases"/>
    <property type="match status" value="1"/>
</dbReference>
<dbReference type="CDD" id="cd00009">
    <property type="entry name" value="AAA"/>
    <property type="match status" value="1"/>
</dbReference>
<dbReference type="InterPro" id="IPR036366">
    <property type="entry name" value="PGBDSf"/>
</dbReference>
<dbReference type="InterPro" id="IPR036365">
    <property type="entry name" value="PGBD-like_sf"/>
</dbReference>
<dbReference type="Pfam" id="PF01471">
    <property type="entry name" value="PG_binding_1"/>
    <property type="match status" value="1"/>
</dbReference>